<keyword evidence="3" id="KW-1185">Reference proteome</keyword>
<evidence type="ECO:0000313" key="3">
    <source>
        <dbReference type="Proteomes" id="UP000199053"/>
    </source>
</evidence>
<dbReference type="InterPro" id="IPR038720">
    <property type="entry name" value="YprB_RNase_H-like_dom"/>
</dbReference>
<dbReference type="EMBL" id="FNGA01000004">
    <property type="protein sequence ID" value="SDL34435.1"/>
    <property type="molecule type" value="Genomic_DNA"/>
</dbReference>
<dbReference type="GO" id="GO:0003676">
    <property type="term" value="F:nucleic acid binding"/>
    <property type="evidence" value="ECO:0007669"/>
    <property type="project" value="InterPro"/>
</dbReference>
<gene>
    <name evidence="2" type="ORF">SAMN05660337_2715</name>
</gene>
<dbReference type="OrthoDB" id="9790530at2"/>
<dbReference type="STRING" id="246191.SAMN05660337_2715"/>
<dbReference type="Proteomes" id="UP000199053">
    <property type="component" value="Unassembled WGS sequence"/>
</dbReference>
<feature type="domain" description="YprB ribonuclease H-like" evidence="1">
    <location>
        <begin position="87"/>
        <end position="234"/>
    </location>
</feature>
<dbReference type="Gene3D" id="3.30.420.10">
    <property type="entry name" value="Ribonuclease H-like superfamily/Ribonuclease H"/>
    <property type="match status" value="1"/>
</dbReference>
<reference evidence="3" key="1">
    <citation type="submission" date="2016-10" db="EMBL/GenBank/DDBJ databases">
        <authorList>
            <person name="Varghese N."/>
            <person name="Submissions S."/>
        </authorList>
    </citation>
    <scope>NUCLEOTIDE SEQUENCE [LARGE SCALE GENOMIC DNA]</scope>
    <source>
        <strain evidence="3">DSM 16995</strain>
    </source>
</reference>
<proteinExistence type="predicted"/>
<dbReference type="PANTHER" id="PTHR38462:SF1">
    <property type="entry name" value="YPRB RIBONUCLEASE H-LIKE DOMAIN-CONTAINING PROTEIN"/>
    <property type="match status" value="1"/>
</dbReference>
<dbReference type="RefSeq" id="WP_092162009.1">
    <property type="nucleotide sequence ID" value="NZ_FNGA01000004.1"/>
</dbReference>
<name>A0A1G9JB48_9BACT</name>
<evidence type="ECO:0000313" key="2">
    <source>
        <dbReference type="EMBL" id="SDL34435.1"/>
    </source>
</evidence>
<dbReference type="InterPro" id="IPR012337">
    <property type="entry name" value="RNaseH-like_sf"/>
</dbReference>
<dbReference type="AlphaFoldDB" id="A0A1G9JB48"/>
<evidence type="ECO:0000259" key="1">
    <source>
        <dbReference type="Pfam" id="PF13482"/>
    </source>
</evidence>
<dbReference type="PANTHER" id="PTHR38462">
    <property type="entry name" value="EXONUCLEASE-LIKE PROTEIN"/>
    <property type="match status" value="1"/>
</dbReference>
<protein>
    <recommendedName>
        <fullName evidence="1">YprB ribonuclease H-like domain-containing protein</fullName>
    </recommendedName>
</protein>
<organism evidence="2 3">
    <name type="scientific">Maridesulfovibrio ferrireducens</name>
    <dbReference type="NCBI Taxonomy" id="246191"/>
    <lineage>
        <taxon>Bacteria</taxon>
        <taxon>Pseudomonadati</taxon>
        <taxon>Thermodesulfobacteriota</taxon>
        <taxon>Desulfovibrionia</taxon>
        <taxon>Desulfovibrionales</taxon>
        <taxon>Desulfovibrionaceae</taxon>
        <taxon>Maridesulfovibrio</taxon>
    </lineage>
</organism>
<accession>A0A1G9JB48</accession>
<sequence length="285" mass="32817">MLERTFCHLKGIGNTTEAKIWESGVSHWNDILEGTDIPFSPAKVNELEIGCGESLKRLKEYDPIWFADRLPASDQWRLYPHFRKNIAYIDIETTGTDAHCCDITTIALWNGREVKTYVQGRNLHEFEEEIAKYQMIVSFNGKCFDVPFIEKYFGIKVKAAHIDLRFVFRSLGITGGLKGIEHYFGMDRGDAEGLDGYFAVLLWNEYEMSGNEKALETLLAYNVLDSVNLENLMIRGYNLHIERFPQHDLEPLSKVPEPLNPFKAHIDVVESIRRRYPSGGAFRKF</sequence>
<dbReference type="Pfam" id="PF13482">
    <property type="entry name" value="RNase_H_2"/>
    <property type="match status" value="1"/>
</dbReference>
<dbReference type="SUPFAM" id="SSF53098">
    <property type="entry name" value="Ribonuclease H-like"/>
    <property type="match status" value="1"/>
</dbReference>
<dbReference type="InterPro" id="IPR036397">
    <property type="entry name" value="RNaseH_sf"/>
</dbReference>